<reference evidence="2" key="1">
    <citation type="journal article" date="2023" name="Commun. Biol.">
        <title>Genome analysis of Parmales, the sister group of diatoms, reveals the evolutionary specialization of diatoms from phago-mixotrophs to photoautotrophs.</title>
        <authorList>
            <person name="Ban H."/>
            <person name="Sato S."/>
            <person name="Yoshikawa S."/>
            <person name="Yamada K."/>
            <person name="Nakamura Y."/>
            <person name="Ichinomiya M."/>
            <person name="Sato N."/>
            <person name="Blanc-Mathieu R."/>
            <person name="Endo H."/>
            <person name="Kuwata A."/>
            <person name="Ogata H."/>
        </authorList>
    </citation>
    <scope>NUCLEOTIDE SEQUENCE [LARGE SCALE GENOMIC DNA]</scope>
    <source>
        <strain evidence="2">NIES 3699</strain>
    </source>
</reference>
<dbReference type="InterPro" id="IPR009305">
    <property type="entry name" value="Mpo1-like"/>
</dbReference>
<keyword evidence="2" id="KW-1185">Reference proteome</keyword>
<proteinExistence type="predicted"/>
<evidence type="ECO:0000313" key="1">
    <source>
        <dbReference type="EMBL" id="GMH98194.1"/>
    </source>
</evidence>
<organism evidence="1 2">
    <name type="scientific">Triparma verrucosa</name>
    <dbReference type="NCBI Taxonomy" id="1606542"/>
    <lineage>
        <taxon>Eukaryota</taxon>
        <taxon>Sar</taxon>
        <taxon>Stramenopiles</taxon>
        <taxon>Ochrophyta</taxon>
        <taxon>Bolidophyceae</taxon>
        <taxon>Parmales</taxon>
        <taxon>Triparmaceae</taxon>
        <taxon>Triparma</taxon>
    </lineage>
</organism>
<protein>
    <submittedName>
        <fullName evidence="1">Uncharacterized protein</fullName>
    </submittedName>
</protein>
<sequence length="193" mass="20864">MSPDLAIAYALMCIAQNFGSEIVAILHGDEAKAAAMTGNNDVDPNAPLEDLCLAYESHHFSGLSNSLHAAGICLSILSFLSAITNIGSVGRLRNLAWVPPLYYLSAWAGHFFIQKDIPAVFSYGMSFRGWYAGEYCSMRAFFGWGDRGFVTLAEPWQFMATVALMAMWVIANNGSVAPCPSPIKVKSIKSKAA</sequence>
<dbReference type="EMBL" id="BRXX01000213">
    <property type="protein sequence ID" value="GMH98194.1"/>
    <property type="molecule type" value="Genomic_DNA"/>
</dbReference>
<name>A0A9W7EZI1_9STRA</name>
<accession>A0A9W7EZI1</accession>
<dbReference type="AlphaFoldDB" id="A0A9W7EZI1"/>
<gene>
    <name evidence="1" type="ORF">TrVE_jg14245</name>
</gene>
<dbReference type="Proteomes" id="UP001165160">
    <property type="component" value="Unassembled WGS sequence"/>
</dbReference>
<evidence type="ECO:0000313" key="2">
    <source>
        <dbReference type="Proteomes" id="UP001165160"/>
    </source>
</evidence>
<comment type="caution">
    <text evidence="1">The sequence shown here is derived from an EMBL/GenBank/DDBJ whole genome shotgun (WGS) entry which is preliminary data.</text>
</comment>
<dbReference type="Pfam" id="PF06127">
    <property type="entry name" value="Mpo1-like"/>
    <property type="match status" value="1"/>
</dbReference>